<dbReference type="EMBL" id="MN739020">
    <property type="protein sequence ID" value="QHT35367.1"/>
    <property type="molecule type" value="Genomic_DNA"/>
</dbReference>
<accession>A0A6C0F1H8</accession>
<evidence type="ECO:0000313" key="1">
    <source>
        <dbReference type="EMBL" id="QHT35367.1"/>
    </source>
</evidence>
<proteinExistence type="predicted"/>
<organism evidence="1">
    <name type="scientific">viral metagenome</name>
    <dbReference type="NCBI Taxonomy" id="1070528"/>
    <lineage>
        <taxon>unclassified sequences</taxon>
        <taxon>metagenomes</taxon>
        <taxon>organismal metagenomes</taxon>
    </lineage>
</organism>
<name>A0A6C0F1H8_9ZZZZ</name>
<dbReference type="AlphaFoldDB" id="A0A6C0F1H8"/>
<dbReference type="InterPro" id="IPR004951">
    <property type="entry name" value="DUF268_CAE_spp"/>
</dbReference>
<evidence type="ECO:0008006" key="2">
    <source>
        <dbReference type="Google" id="ProtNLM"/>
    </source>
</evidence>
<reference evidence="1" key="1">
    <citation type="journal article" date="2020" name="Nature">
        <title>Giant virus diversity and host interactions through global metagenomics.</title>
        <authorList>
            <person name="Schulz F."/>
            <person name="Roux S."/>
            <person name="Paez-Espino D."/>
            <person name="Jungbluth S."/>
            <person name="Walsh D.A."/>
            <person name="Denef V.J."/>
            <person name="McMahon K.D."/>
            <person name="Konstantinidis K.T."/>
            <person name="Eloe-Fadrosh E.A."/>
            <person name="Kyrpides N.C."/>
            <person name="Woyke T."/>
        </authorList>
    </citation>
    <scope>NUCLEOTIDE SEQUENCE</scope>
    <source>
        <strain evidence="1">GVMAG-M-3300009180-1</strain>
    </source>
</reference>
<protein>
    <recommendedName>
        <fullName evidence="2">Methyltransferase</fullName>
    </recommendedName>
</protein>
<sequence length="255" mass="29335">MAPPKVDEIPPHMIDAYKMNGITPIHNWYIDDSQEQTCHIWTNEIISYFIDGFTYDKITAGKNVYENYKDAPRFIMEACIKYESHIRGKTIAVIGSHYPWIEAILINGGATSVTTVEYNVPVCNHDIIKTISYDDFCRSDVKYDSIFSYSSIEHSGLGRYGDDLNPDGDLETMMYIHKSLKPNGLCFLGIPVGTDAVVWNAHRIYGENRLRMISSYKFKEIEWIGHSRDLLKTCKPDDMFMLRANIEPLMVLRKL</sequence>
<dbReference type="InterPro" id="IPR029063">
    <property type="entry name" value="SAM-dependent_MTases_sf"/>
</dbReference>
<dbReference type="SUPFAM" id="SSF53335">
    <property type="entry name" value="S-adenosyl-L-methionine-dependent methyltransferases"/>
    <property type="match status" value="1"/>
</dbReference>
<dbReference type="Pfam" id="PF03269">
    <property type="entry name" value="DUF268"/>
    <property type="match status" value="1"/>
</dbReference>